<evidence type="ECO:0000256" key="1">
    <source>
        <dbReference type="ARBA" id="ARBA00009024"/>
    </source>
</evidence>
<evidence type="ECO:0008006" key="4">
    <source>
        <dbReference type="Google" id="ProtNLM"/>
    </source>
</evidence>
<evidence type="ECO:0000313" key="2">
    <source>
        <dbReference type="Proteomes" id="UP000050790"/>
    </source>
</evidence>
<proteinExistence type="inferred from homology"/>
<dbReference type="Pfam" id="PF04749">
    <property type="entry name" value="PLAC8"/>
    <property type="match status" value="1"/>
</dbReference>
<protein>
    <recommendedName>
        <fullName evidence="4">Placenta-specific gene 8 protein</fullName>
    </recommendedName>
</protein>
<dbReference type="AlphaFoldDB" id="A0AA84Z891"/>
<reference evidence="3" key="1">
    <citation type="submission" date="2023-11" db="UniProtKB">
        <authorList>
            <consortium name="WormBaseParasite"/>
        </authorList>
    </citation>
    <scope>IDENTIFICATION</scope>
</reference>
<dbReference type="WBParaSite" id="SMRG1_14810.1">
    <property type="protein sequence ID" value="SMRG1_14810.1"/>
    <property type="gene ID" value="SMRG1_14810"/>
</dbReference>
<comment type="similarity">
    <text evidence="1">Belongs to the cornifelin family.</text>
</comment>
<dbReference type="Proteomes" id="UP000050790">
    <property type="component" value="Unassembled WGS sequence"/>
</dbReference>
<dbReference type="NCBIfam" id="TIGR01571">
    <property type="entry name" value="A_thal_Cys_rich"/>
    <property type="match status" value="1"/>
</dbReference>
<dbReference type="PANTHER" id="PTHR15907">
    <property type="entry name" value="DUF614 FAMILY PROTEIN-RELATED"/>
    <property type="match status" value="1"/>
</dbReference>
<organism evidence="2 3">
    <name type="scientific">Schistosoma margrebowiei</name>
    <dbReference type="NCBI Taxonomy" id="48269"/>
    <lineage>
        <taxon>Eukaryota</taxon>
        <taxon>Metazoa</taxon>
        <taxon>Spiralia</taxon>
        <taxon>Lophotrochozoa</taxon>
        <taxon>Platyhelminthes</taxon>
        <taxon>Trematoda</taxon>
        <taxon>Digenea</taxon>
        <taxon>Strigeidida</taxon>
        <taxon>Schistosomatoidea</taxon>
        <taxon>Schistosomatidae</taxon>
        <taxon>Schistosoma</taxon>
    </lineage>
</organism>
<sequence>MGQTFNEISVQTNANIYIYIYINSDNALNINQLTMVEVRSNEQSTVVVLQQPLSVLQPKQGYFLTRGWSSGICSCFDDCESCLCAGFCYPCYLCHMYSISNEACWLPLFGVGVLPLRIKHRIKHNIDGSLLDDHFITCCCPQLVLCQLRRDMRYMES</sequence>
<name>A0AA84Z891_9TREM</name>
<dbReference type="InterPro" id="IPR006461">
    <property type="entry name" value="PLAC_motif_containing"/>
</dbReference>
<accession>A0AA84Z891</accession>
<evidence type="ECO:0000313" key="3">
    <source>
        <dbReference type="WBParaSite" id="SMRG1_14810.1"/>
    </source>
</evidence>